<dbReference type="PANTHER" id="PTHR43566:SF2">
    <property type="entry name" value="DUF4143 DOMAIN-CONTAINING PROTEIN"/>
    <property type="match status" value="1"/>
</dbReference>
<dbReference type="AlphaFoldDB" id="K6VHD6"/>
<dbReference type="Proteomes" id="UP000008366">
    <property type="component" value="Unassembled WGS sequence"/>
</dbReference>
<dbReference type="Pfam" id="PF13635">
    <property type="entry name" value="DUF4143"/>
    <property type="match status" value="1"/>
</dbReference>
<feature type="domain" description="DUF4143" evidence="1">
    <location>
        <begin position="152"/>
        <end position="300"/>
    </location>
</feature>
<sequence>MPRDLEPLRIDADGYLRSLPAPVLLDEWQLAGTELLWAVKRIVDDDPAPGRFLLTGSVEPAHYGPTYPLTGRAVRLVMRPMTVAELAGRGEQPTFLARIIAGDLPAATGGRTTQFELDDLTRPGFPAARQLPDADLFLDAYASLVAQRAGDEGRDATRLLRTMRALAVLSAQAVPDQRIWDAADINKATWKQYDDLLVRVHLSVPSAAFESNRLKRLTSYPKRYLCDTALALTLAELDGAALQSDLSLAGRFVESFVMQQLRPQVDQVGGTMLHLRTGAGEREVDAVIEVGRSVLGVEVRLGTRPTTHDAGQLRWLRDQLGHRFAQGLVVHTGADTYPLGERLWAVPLDVVTGRL</sequence>
<gene>
    <name evidence="2" type="ORF">KILIM_024_00280</name>
</gene>
<dbReference type="SUPFAM" id="SSF52980">
    <property type="entry name" value="Restriction endonuclease-like"/>
    <property type="match status" value="1"/>
</dbReference>
<name>K6VHD6_9MICO</name>
<protein>
    <recommendedName>
        <fullName evidence="1">DUF4143 domain-containing protein</fullName>
    </recommendedName>
</protein>
<evidence type="ECO:0000313" key="2">
    <source>
        <dbReference type="EMBL" id="GAB95618.1"/>
    </source>
</evidence>
<dbReference type="eggNOG" id="COG1373">
    <property type="taxonomic scope" value="Bacteria"/>
</dbReference>
<dbReference type="PANTHER" id="PTHR43566">
    <property type="entry name" value="CONSERVED PROTEIN"/>
    <property type="match status" value="1"/>
</dbReference>
<evidence type="ECO:0000259" key="1">
    <source>
        <dbReference type="Pfam" id="PF13635"/>
    </source>
</evidence>
<organism evidence="2 3">
    <name type="scientific">Kineosphaera limosa NBRC 100340</name>
    <dbReference type="NCBI Taxonomy" id="1184609"/>
    <lineage>
        <taxon>Bacteria</taxon>
        <taxon>Bacillati</taxon>
        <taxon>Actinomycetota</taxon>
        <taxon>Actinomycetes</taxon>
        <taxon>Micrococcales</taxon>
        <taxon>Dermatophilaceae</taxon>
        <taxon>Kineosphaera</taxon>
    </lineage>
</organism>
<proteinExistence type="predicted"/>
<reference evidence="2 3" key="1">
    <citation type="submission" date="2012-08" db="EMBL/GenBank/DDBJ databases">
        <title>Whole genome shotgun sequence of Kineosphaera limosa NBRC 100340.</title>
        <authorList>
            <person name="Yoshida I."/>
            <person name="Isaki S."/>
            <person name="Hosoyama A."/>
            <person name="Tsuchikane K."/>
            <person name="Katsumata H."/>
            <person name="Ando Y."/>
            <person name="Ohji S."/>
            <person name="Hamada M."/>
            <person name="Tamura T."/>
            <person name="Yamazoe A."/>
            <person name="Yamazaki S."/>
            <person name="Fujita N."/>
        </authorList>
    </citation>
    <scope>NUCLEOTIDE SEQUENCE [LARGE SCALE GENOMIC DNA]</scope>
    <source>
        <strain evidence="2 3">NBRC 100340</strain>
    </source>
</reference>
<dbReference type="InterPro" id="IPR025420">
    <property type="entry name" value="DUF4143"/>
</dbReference>
<comment type="caution">
    <text evidence="2">The sequence shown here is derived from an EMBL/GenBank/DDBJ whole genome shotgun (WGS) entry which is preliminary data.</text>
</comment>
<accession>K6VHD6</accession>
<dbReference type="STRING" id="1184609.KILIM_024_00280"/>
<dbReference type="EMBL" id="BAHD01000024">
    <property type="protein sequence ID" value="GAB95618.1"/>
    <property type="molecule type" value="Genomic_DNA"/>
</dbReference>
<evidence type="ECO:0000313" key="3">
    <source>
        <dbReference type="Proteomes" id="UP000008366"/>
    </source>
</evidence>
<dbReference type="InterPro" id="IPR011335">
    <property type="entry name" value="Restrct_endonuc-II-like"/>
</dbReference>
<keyword evidence="3" id="KW-1185">Reference proteome</keyword>